<evidence type="ECO:0000256" key="2">
    <source>
        <dbReference type="SAM" id="Phobius"/>
    </source>
</evidence>
<keyword evidence="2" id="KW-1133">Transmembrane helix</keyword>
<reference evidence="3 4" key="1">
    <citation type="journal article" date="2016" name="Nat. Commun.">
        <title>Thousands of microbial genomes shed light on interconnected biogeochemical processes in an aquifer system.</title>
        <authorList>
            <person name="Anantharaman K."/>
            <person name="Brown C.T."/>
            <person name="Hug L.A."/>
            <person name="Sharon I."/>
            <person name="Castelle C.J."/>
            <person name="Probst A.J."/>
            <person name="Thomas B.C."/>
            <person name="Singh A."/>
            <person name="Wilkins M.J."/>
            <person name="Karaoz U."/>
            <person name="Brodie E.L."/>
            <person name="Williams K.H."/>
            <person name="Hubbard S.S."/>
            <person name="Banfield J.F."/>
        </authorList>
    </citation>
    <scope>NUCLEOTIDE SEQUENCE [LARGE SCALE GENOMIC DNA]</scope>
</reference>
<feature type="compositionally biased region" description="Polar residues" evidence="1">
    <location>
        <begin position="33"/>
        <end position="56"/>
    </location>
</feature>
<feature type="region of interest" description="Disordered" evidence="1">
    <location>
        <begin position="33"/>
        <end position="59"/>
    </location>
</feature>
<accession>A0A1F5HYA1</accession>
<dbReference type="EMBL" id="MFBS01000026">
    <property type="protein sequence ID" value="OGE09076.1"/>
    <property type="molecule type" value="Genomic_DNA"/>
</dbReference>
<evidence type="ECO:0000256" key="1">
    <source>
        <dbReference type="SAM" id="MobiDB-lite"/>
    </source>
</evidence>
<protein>
    <submittedName>
        <fullName evidence="3">Uncharacterized protein</fullName>
    </submittedName>
</protein>
<dbReference type="AlphaFoldDB" id="A0A1F5HYA1"/>
<evidence type="ECO:0000313" key="4">
    <source>
        <dbReference type="Proteomes" id="UP000179227"/>
    </source>
</evidence>
<gene>
    <name evidence="3" type="ORF">A3A60_02755</name>
</gene>
<name>A0A1F5HYA1_9BACT</name>
<sequence length="181" mass="19989">MLKLVIPIIIVLTLIGGGFYLYKNLQTKQVNETSPPTQAISTPSSSTENPTASPVTKSDPCEVLIKGSSDVPPLYEVASWQEPAITEYEIPLGEEDSKKMSGCLIKSQNITDHKGRDVRIFYSGKMAELKWSPLTSADGMYSSIESYRKDSKYFVIQQNLAPSVTSSTQNPLVVIEVFYSQ</sequence>
<dbReference type="Proteomes" id="UP000179227">
    <property type="component" value="Unassembled WGS sequence"/>
</dbReference>
<comment type="caution">
    <text evidence="3">The sequence shown here is derived from an EMBL/GenBank/DDBJ whole genome shotgun (WGS) entry which is preliminary data.</text>
</comment>
<keyword evidence="2" id="KW-0812">Transmembrane</keyword>
<feature type="transmembrane region" description="Helical" evidence="2">
    <location>
        <begin position="6"/>
        <end position="22"/>
    </location>
</feature>
<keyword evidence="2" id="KW-0472">Membrane</keyword>
<proteinExistence type="predicted"/>
<evidence type="ECO:0000313" key="3">
    <source>
        <dbReference type="EMBL" id="OGE09076.1"/>
    </source>
</evidence>
<organism evidence="3 4">
    <name type="scientific">Candidatus Curtissbacteria bacterium RIFCSPLOWO2_01_FULL_42_26</name>
    <dbReference type="NCBI Taxonomy" id="1797729"/>
    <lineage>
        <taxon>Bacteria</taxon>
        <taxon>Candidatus Curtissiibacteriota</taxon>
    </lineage>
</organism>